<dbReference type="Proteomes" id="UP001164250">
    <property type="component" value="Chromosome 11"/>
</dbReference>
<sequence>MDGFYEWNIDRKLSTLTLDNYSTNDAVVEDILKELPSASLMLHGSLFHMRCCAHILNLIVQDGLSVIGQAIARIRESVGYWSASPKREQKFVEAARQEGIESTKKLALDCKTHWNSTYLMLETAFIYKDVFFRLKLREPKYRCLPTEEEWELAEQVCSKLKIFYVATNLFSGTKYPTSNIYFPKVCEIRIALSNWLRCENDLIRNMAAKMLEKFNKYWDVINGVLGVASLLDPRYKMKSLDYFFPRIYGVDGKYHILRIQGLLSDLFNQYQSKQGSSQPPPNAAPSLQTNIPCSEDDGFVSDFEMYIAQESNVVEGKSELDFYLEEKLLPGTPNFDILVWWKTTGPKYPILSSIARDILAIPVSTVASESIFSTGGKVVSPHRNKLHSDTLKALMCVQNWLQADIKGQQSCSTFFDDTDEEEDEL</sequence>
<name>A0ACC1ACD8_9ROSI</name>
<gene>
    <name evidence="1" type="ORF">Patl1_30437</name>
</gene>
<evidence type="ECO:0000313" key="2">
    <source>
        <dbReference type="Proteomes" id="UP001164250"/>
    </source>
</evidence>
<organism evidence="1 2">
    <name type="scientific">Pistacia atlantica</name>
    <dbReference type="NCBI Taxonomy" id="434234"/>
    <lineage>
        <taxon>Eukaryota</taxon>
        <taxon>Viridiplantae</taxon>
        <taxon>Streptophyta</taxon>
        <taxon>Embryophyta</taxon>
        <taxon>Tracheophyta</taxon>
        <taxon>Spermatophyta</taxon>
        <taxon>Magnoliopsida</taxon>
        <taxon>eudicotyledons</taxon>
        <taxon>Gunneridae</taxon>
        <taxon>Pentapetalae</taxon>
        <taxon>rosids</taxon>
        <taxon>malvids</taxon>
        <taxon>Sapindales</taxon>
        <taxon>Anacardiaceae</taxon>
        <taxon>Pistacia</taxon>
    </lineage>
</organism>
<evidence type="ECO:0000313" key="1">
    <source>
        <dbReference type="EMBL" id="KAJ0084903.1"/>
    </source>
</evidence>
<keyword evidence="2" id="KW-1185">Reference proteome</keyword>
<comment type="caution">
    <text evidence="1">The sequence shown here is derived from an EMBL/GenBank/DDBJ whole genome shotgun (WGS) entry which is preliminary data.</text>
</comment>
<accession>A0ACC1ACD8</accession>
<protein>
    <submittedName>
        <fullName evidence="1">Uncharacterized protein</fullName>
    </submittedName>
</protein>
<reference evidence="2" key="1">
    <citation type="journal article" date="2023" name="G3 (Bethesda)">
        <title>Genome assembly and association tests identify interacting loci associated with vigor, precocity, and sex in interspecific pistachio rootstocks.</title>
        <authorList>
            <person name="Palmer W."/>
            <person name="Jacygrad E."/>
            <person name="Sagayaradj S."/>
            <person name="Cavanaugh K."/>
            <person name="Han R."/>
            <person name="Bertier L."/>
            <person name="Beede B."/>
            <person name="Kafkas S."/>
            <person name="Golino D."/>
            <person name="Preece J."/>
            <person name="Michelmore R."/>
        </authorList>
    </citation>
    <scope>NUCLEOTIDE SEQUENCE [LARGE SCALE GENOMIC DNA]</scope>
</reference>
<proteinExistence type="predicted"/>
<dbReference type="EMBL" id="CM047907">
    <property type="protein sequence ID" value="KAJ0084903.1"/>
    <property type="molecule type" value="Genomic_DNA"/>
</dbReference>